<protein>
    <submittedName>
        <fullName evidence="3">SGNH/GDSL hydrolase family protein</fullName>
        <ecNumber evidence="3">3.1.-.-</ecNumber>
    </submittedName>
</protein>
<dbReference type="PANTHER" id="PTHR37834">
    <property type="entry name" value="GDSL-LIKE LIPASE/ACYLHYDROLASE DOMAIN PROTEIN (AFU_ORTHOLOGUE AFUA_2G00620)"/>
    <property type="match status" value="1"/>
</dbReference>
<feature type="domain" description="SGNH hydrolase-type esterase" evidence="1">
    <location>
        <begin position="181"/>
        <end position="329"/>
    </location>
</feature>
<dbReference type="GO" id="GO:0016787">
    <property type="term" value="F:hydrolase activity"/>
    <property type="evidence" value="ECO:0007669"/>
    <property type="project" value="UniProtKB-KW"/>
</dbReference>
<feature type="domain" description="Carbohydrate esterase 2 N-terminal" evidence="2">
    <location>
        <begin position="71"/>
        <end position="172"/>
    </location>
</feature>
<dbReference type="InterPro" id="IPR036514">
    <property type="entry name" value="SGNH_hydro_sf"/>
</dbReference>
<dbReference type="InterPro" id="IPR052762">
    <property type="entry name" value="PCW_deacetylase/CE"/>
</dbReference>
<dbReference type="RefSeq" id="WP_377134651.1">
    <property type="nucleotide sequence ID" value="NZ_JBHSFI010000003.1"/>
</dbReference>
<evidence type="ECO:0000313" key="3">
    <source>
        <dbReference type="EMBL" id="MFC4628503.1"/>
    </source>
</evidence>
<accession>A0ABV9HG96</accession>
<keyword evidence="3" id="KW-0378">Hydrolase</keyword>
<dbReference type="CDD" id="cd01831">
    <property type="entry name" value="Endoglucanase_E_like"/>
    <property type="match status" value="1"/>
</dbReference>
<dbReference type="InterPro" id="IPR013830">
    <property type="entry name" value="SGNH_hydro"/>
</dbReference>
<dbReference type="Proteomes" id="UP001596011">
    <property type="component" value="Unassembled WGS sequence"/>
</dbReference>
<dbReference type="SUPFAM" id="SSF52266">
    <property type="entry name" value="SGNH hydrolase"/>
    <property type="match status" value="1"/>
</dbReference>
<sequence>MRALPAGGTTTASANRRGGGRLTQGWRALAAGLFAVAVAITAVPATGAAQAATTGPATSASDSAASQAHTAGRVKASGDSLLYSWPGVYFEGRFRGTGVGIVLNDSAADYDVQIDGATVATLVQPGRTTRWVNGLRDAEHTVRLVKRNESQWVGSEFGGFVAASGGAILSKPAARSRQIEFIGDSLTVGYGNTSGTRDCSGDQVNRTTNTDRSYGAVTARGLGADYQVNAFSGKGMVRNYNGGDAGNHYRAYYDRALLHVPGDVWSPGTWRPRLVVVYLGTNDFSTELNPGEPWSSRDSLAAAYRTAYGEFVQKLRNRYGSETTIVAVGSGSFANDVQRVVQDRNGAGDSRVRYWFLDSNGLDFQGCHYHFSAADHQVVAGRFRTFVDGLGVRW</sequence>
<dbReference type="InterPro" id="IPR037461">
    <property type="entry name" value="CtCE2-like_dom"/>
</dbReference>
<gene>
    <name evidence="3" type="ORF">ACFO6V_09690</name>
</gene>
<evidence type="ECO:0000259" key="2">
    <source>
        <dbReference type="Pfam" id="PF17996"/>
    </source>
</evidence>
<evidence type="ECO:0000313" key="4">
    <source>
        <dbReference type="Proteomes" id="UP001596011"/>
    </source>
</evidence>
<keyword evidence="4" id="KW-1185">Reference proteome</keyword>
<dbReference type="Gene3D" id="2.60.120.260">
    <property type="entry name" value="Galactose-binding domain-like"/>
    <property type="match status" value="1"/>
</dbReference>
<organism evidence="3 4">
    <name type="scientific">Promicromonospora alba</name>
    <dbReference type="NCBI Taxonomy" id="1616110"/>
    <lineage>
        <taxon>Bacteria</taxon>
        <taxon>Bacillati</taxon>
        <taxon>Actinomycetota</taxon>
        <taxon>Actinomycetes</taxon>
        <taxon>Micrococcales</taxon>
        <taxon>Promicromonosporaceae</taxon>
        <taxon>Promicromonospora</taxon>
    </lineage>
</organism>
<dbReference type="EMBL" id="JBHSFI010000003">
    <property type="protein sequence ID" value="MFC4628503.1"/>
    <property type="molecule type" value="Genomic_DNA"/>
</dbReference>
<proteinExistence type="predicted"/>
<dbReference type="InterPro" id="IPR040794">
    <property type="entry name" value="CE2_N"/>
</dbReference>
<dbReference type="Gene3D" id="3.40.50.1110">
    <property type="entry name" value="SGNH hydrolase"/>
    <property type="match status" value="1"/>
</dbReference>
<dbReference type="PANTHER" id="PTHR37834:SF2">
    <property type="entry name" value="ESTERASE, SGNH HYDROLASE-TYPE"/>
    <property type="match status" value="1"/>
</dbReference>
<dbReference type="Pfam" id="PF17996">
    <property type="entry name" value="CE2_N"/>
    <property type="match status" value="1"/>
</dbReference>
<dbReference type="Pfam" id="PF13472">
    <property type="entry name" value="Lipase_GDSL_2"/>
    <property type="match status" value="1"/>
</dbReference>
<evidence type="ECO:0000259" key="1">
    <source>
        <dbReference type="Pfam" id="PF13472"/>
    </source>
</evidence>
<dbReference type="EC" id="3.1.-.-" evidence="3"/>
<comment type="caution">
    <text evidence="3">The sequence shown here is derived from an EMBL/GenBank/DDBJ whole genome shotgun (WGS) entry which is preliminary data.</text>
</comment>
<name>A0ABV9HG96_9MICO</name>
<reference evidence="4" key="1">
    <citation type="journal article" date="2019" name="Int. J. Syst. Evol. Microbiol.">
        <title>The Global Catalogue of Microorganisms (GCM) 10K type strain sequencing project: providing services to taxonomists for standard genome sequencing and annotation.</title>
        <authorList>
            <consortium name="The Broad Institute Genomics Platform"/>
            <consortium name="The Broad Institute Genome Sequencing Center for Infectious Disease"/>
            <person name="Wu L."/>
            <person name="Ma J."/>
        </authorList>
    </citation>
    <scope>NUCLEOTIDE SEQUENCE [LARGE SCALE GENOMIC DNA]</scope>
    <source>
        <strain evidence="4">CCUG 42722</strain>
    </source>
</reference>